<evidence type="ECO:0000313" key="2">
    <source>
        <dbReference type="Proteomes" id="UP000012092"/>
    </source>
</evidence>
<gene>
    <name evidence="1" type="ORF">LEP1GSC116_4671</name>
</gene>
<evidence type="ECO:0000313" key="1">
    <source>
        <dbReference type="EMBL" id="EMO05540.1"/>
    </source>
</evidence>
<name>M6RD77_LEPIR</name>
<proteinExistence type="predicted"/>
<dbReference type="AlphaFoldDB" id="M6RD77"/>
<reference evidence="1 2" key="1">
    <citation type="submission" date="2013-01" db="EMBL/GenBank/DDBJ databases">
        <authorList>
            <person name="Harkins D.M."/>
            <person name="Durkin A.S."/>
            <person name="Brinkac L.M."/>
            <person name="Haft D.H."/>
            <person name="Selengut J.D."/>
            <person name="Sanka R."/>
            <person name="DePew J."/>
            <person name="Purushe J."/>
            <person name="Picardeau M."/>
            <person name="Werts C."/>
            <person name="Goarant C."/>
            <person name="Vinetz J.M."/>
            <person name="Sutton G.G."/>
            <person name="Nierman W.C."/>
            <person name="Fouts D.E."/>
        </authorList>
    </citation>
    <scope>NUCLEOTIDE SEQUENCE [LARGE SCALE GENOMIC DNA]</scope>
    <source>
        <strain evidence="1 2">Verdun HP</strain>
    </source>
</reference>
<protein>
    <submittedName>
        <fullName evidence="1">Uncharacterized protein</fullName>
    </submittedName>
</protein>
<sequence length="40" mass="4611">MVSLFFVSISKNIIRLKILISVGILHSPFDYNKVSEIFIK</sequence>
<accession>M6RD77</accession>
<dbReference type="EMBL" id="AHNZ02000419">
    <property type="protein sequence ID" value="EMO05540.1"/>
    <property type="molecule type" value="Genomic_DNA"/>
</dbReference>
<organism evidence="1 2">
    <name type="scientific">Leptospira interrogans serovar Icterohaemorrhagiae str. Verdun HP</name>
    <dbReference type="NCBI Taxonomy" id="1049910"/>
    <lineage>
        <taxon>Bacteria</taxon>
        <taxon>Pseudomonadati</taxon>
        <taxon>Spirochaetota</taxon>
        <taxon>Spirochaetia</taxon>
        <taxon>Leptospirales</taxon>
        <taxon>Leptospiraceae</taxon>
        <taxon>Leptospira</taxon>
    </lineage>
</organism>
<dbReference type="Proteomes" id="UP000012092">
    <property type="component" value="Unassembled WGS sequence"/>
</dbReference>
<comment type="caution">
    <text evidence="1">The sequence shown here is derived from an EMBL/GenBank/DDBJ whole genome shotgun (WGS) entry which is preliminary data.</text>
</comment>